<evidence type="ECO:0000256" key="1">
    <source>
        <dbReference type="ARBA" id="ARBA00001946"/>
    </source>
</evidence>
<dbReference type="Gene3D" id="1.10.20.140">
    <property type="match status" value="1"/>
</dbReference>
<comment type="catalytic activity">
    <reaction evidence="9 10 11">
        <text>adenosine(37) in tRNA + dimethylallyl diphosphate = N(6)-dimethylallyladenosine(37) in tRNA + diphosphate</text>
        <dbReference type="Rhea" id="RHEA:26482"/>
        <dbReference type="Rhea" id="RHEA-COMP:10162"/>
        <dbReference type="Rhea" id="RHEA-COMP:10375"/>
        <dbReference type="ChEBI" id="CHEBI:33019"/>
        <dbReference type="ChEBI" id="CHEBI:57623"/>
        <dbReference type="ChEBI" id="CHEBI:74411"/>
        <dbReference type="ChEBI" id="CHEBI:74415"/>
        <dbReference type="EC" id="2.5.1.75"/>
    </reaction>
</comment>
<dbReference type="PANTHER" id="PTHR11088">
    <property type="entry name" value="TRNA DIMETHYLALLYLTRANSFERASE"/>
    <property type="match status" value="1"/>
</dbReference>
<sequence>MAKKQKILIIVGPTSSGKSTLAVALARKFNGEIISADSRQVYRGLDIGTGKITKHEMKGIRHHLLDIASPKRVFTAHDFVECARVAIGDIVNRGKLPIIAGGTGFYIDALVGRVMLPNVPTNPTLRARLEKKTAMQLFALLEKKDSRRAKTIDPCNKRRLIRALEIVESLGKVPPLRTRRVLDSTVLWIGLKLSQKELEEKIRARLLARMKQGMVTEGRRLHADGLSYRRMEQLGLEYRALARYLRKEISREQMVEGLNRDIRRYAKHQLTYWKRNGSIRWFEPSHKKALLRYVKNWLR</sequence>
<dbReference type="HAMAP" id="MF_00185">
    <property type="entry name" value="IPP_trans"/>
    <property type="match status" value="1"/>
</dbReference>
<keyword evidence="4 10" id="KW-0808">Transferase</keyword>
<evidence type="ECO:0000256" key="2">
    <source>
        <dbReference type="ARBA" id="ARBA00003213"/>
    </source>
</evidence>
<evidence type="ECO:0000313" key="15">
    <source>
        <dbReference type="Proteomes" id="UP000177958"/>
    </source>
</evidence>
<feature type="region of interest" description="Interaction with substrate tRNA" evidence="10">
    <location>
        <begin position="37"/>
        <end position="40"/>
    </location>
</feature>
<proteinExistence type="inferred from homology"/>
<evidence type="ECO:0000256" key="6">
    <source>
        <dbReference type="ARBA" id="ARBA00022741"/>
    </source>
</evidence>
<evidence type="ECO:0000256" key="4">
    <source>
        <dbReference type="ARBA" id="ARBA00022679"/>
    </source>
</evidence>
<dbReference type="EC" id="2.5.1.75" evidence="10"/>
<feature type="binding site" evidence="10">
    <location>
        <begin position="12"/>
        <end position="19"/>
    </location>
    <ligand>
        <name>ATP</name>
        <dbReference type="ChEBI" id="CHEBI:30616"/>
    </ligand>
</feature>
<dbReference type="NCBIfam" id="TIGR00174">
    <property type="entry name" value="miaA"/>
    <property type="match status" value="1"/>
</dbReference>
<comment type="caution">
    <text evidence="14">The sequence shown here is derived from an EMBL/GenBank/DDBJ whole genome shotgun (WGS) entry which is preliminary data.</text>
</comment>
<gene>
    <name evidence="10" type="primary">miaA</name>
    <name evidence="14" type="ORF">A2853_01030</name>
</gene>
<comment type="caution">
    <text evidence="10">Lacks conserved residue(s) required for the propagation of feature annotation.</text>
</comment>
<evidence type="ECO:0000256" key="3">
    <source>
        <dbReference type="ARBA" id="ARBA00005842"/>
    </source>
</evidence>
<dbReference type="InterPro" id="IPR018022">
    <property type="entry name" value="IPT"/>
</dbReference>
<feature type="binding site" evidence="10">
    <location>
        <begin position="14"/>
        <end position="19"/>
    </location>
    <ligand>
        <name>substrate</name>
    </ligand>
</feature>
<dbReference type="EMBL" id="MFKX01000007">
    <property type="protein sequence ID" value="OGG58055.1"/>
    <property type="molecule type" value="Genomic_DNA"/>
</dbReference>
<evidence type="ECO:0000256" key="7">
    <source>
        <dbReference type="ARBA" id="ARBA00022840"/>
    </source>
</evidence>
<dbReference type="GO" id="GO:0005524">
    <property type="term" value="F:ATP binding"/>
    <property type="evidence" value="ECO:0007669"/>
    <property type="project" value="UniProtKB-UniRule"/>
</dbReference>
<name>A0A1F6D9L1_9BACT</name>
<keyword evidence="7 10" id="KW-0067">ATP-binding</keyword>
<evidence type="ECO:0000256" key="5">
    <source>
        <dbReference type="ARBA" id="ARBA00022694"/>
    </source>
</evidence>
<dbReference type="Pfam" id="PF01715">
    <property type="entry name" value="IPPT"/>
    <property type="match status" value="1"/>
</dbReference>
<keyword evidence="8 10" id="KW-0460">Magnesium</keyword>
<comment type="subunit">
    <text evidence="10">Monomer.</text>
</comment>
<evidence type="ECO:0000313" key="14">
    <source>
        <dbReference type="EMBL" id="OGG58055.1"/>
    </source>
</evidence>
<keyword evidence="6 10" id="KW-0547">Nucleotide-binding</keyword>
<dbReference type="InterPro" id="IPR039657">
    <property type="entry name" value="Dimethylallyltransferase"/>
</dbReference>
<feature type="site" description="Interaction with substrate tRNA" evidence="10">
    <location>
        <position position="126"/>
    </location>
</feature>
<evidence type="ECO:0000256" key="13">
    <source>
        <dbReference type="RuleBase" id="RU003785"/>
    </source>
</evidence>
<dbReference type="Proteomes" id="UP000177958">
    <property type="component" value="Unassembled WGS sequence"/>
</dbReference>
<dbReference type="Gene3D" id="3.40.50.300">
    <property type="entry name" value="P-loop containing nucleotide triphosphate hydrolases"/>
    <property type="match status" value="1"/>
</dbReference>
<dbReference type="InterPro" id="IPR027417">
    <property type="entry name" value="P-loop_NTPase"/>
</dbReference>
<dbReference type="PANTHER" id="PTHR11088:SF60">
    <property type="entry name" value="TRNA DIMETHYLALLYLTRANSFERASE"/>
    <property type="match status" value="1"/>
</dbReference>
<evidence type="ECO:0000256" key="11">
    <source>
        <dbReference type="RuleBase" id="RU003783"/>
    </source>
</evidence>
<keyword evidence="5 10" id="KW-0819">tRNA processing</keyword>
<evidence type="ECO:0000256" key="9">
    <source>
        <dbReference type="ARBA" id="ARBA00049563"/>
    </source>
</evidence>
<evidence type="ECO:0000256" key="12">
    <source>
        <dbReference type="RuleBase" id="RU003784"/>
    </source>
</evidence>
<dbReference type="GO" id="GO:0052381">
    <property type="term" value="F:tRNA dimethylallyltransferase activity"/>
    <property type="evidence" value="ECO:0007669"/>
    <property type="project" value="UniProtKB-UniRule"/>
</dbReference>
<accession>A0A1F6D9L1</accession>
<protein>
    <recommendedName>
        <fullName evidence="10">tRNA dimethylallyltransferase</fullName>
        <ecNumber evidence="10">2.5.1.75</ecNumber>
    </recommendedName>
    <alternativeName>
        <fullName evidence="10">Dimethylallyl diphosphate:tRNA dimethylallyltransferase</fullName>
        <shortName evidence="10">DMAPP:tRNA dimethylallyltransferase</shortName>
        <shortName evidence="10">DMATase</shortName>
    </alternativeName>
    <alternativeName>
        <fullName evidence="10">Isopentenyl-diphosphate:tRNA isopentenyltransferase</fullName>
        <shortName evidence="10">IPP transferase</shortName>
        <shortName evidence="10">IPPT</shortName>
        <shortName evidence="10">IPTase</shortName>
    </alternativeName>
</protein>
<organism evidence="14 15">
    <name type="scientific">Candidatus Kaiserbacteria bacterium RIFCSPHIGHO2_01_FULL_55_17</name>
    <dbReference type="NCBI Taxonomy" id="1798484"/>
    <lineage>
        <taxon>Bacteria</taxon>
        <taxon>Candidatus Kaiseribacteriota</taxon>
    </lineage>
</organism>
<comment type="function">
    <text evidence="2 10 12">Catalyzes the transfer of a dimethylallyl group onto the adenine at position 37 in tRNAs that read codons beginning with uridine, leading to the formation of N6-(dimethylallyl)adenosine (i(6)A).</text>
</comment>
<evidence type="ECO:0000256" key="10">
    <source>
        <dbReference type="HAMAP-Rule" id="MF_00185"/>
    </source>
</evidence>
<comment type="cofactor">
    <cofactor evidence="1 10">
        <name>Mg(2+)</name>
        <dbReference type="ChEBI" id="CHEBI:18420"/>
    </cofactor>
</comment>
<dbReference type="SUPFAM" id="SSF52540">
    <property type="entry name" value="P-loop containing nucleoside triphosphate hydrolases"/>
    <property type="match status" value="1"/>
</dbReference>
<feature type="site" description="Interaction with substrate tRNA" evidence="10">
    <location>
        <position position="103"/>
    </location>
</feature>
<dbReference type="AlphaFoldDB" id="A0A1F6D9L1"/>
<comment type="similarity">
    <text evidence="3 10 13">Belongs to the IPP transferase family.</text>
</comment>
<reference evidence="14 15" key="1">
    <citation type="journal article" date="2016" name="Nat. Commun.">
        <title>Thousands of microbial genomes shed light on interconnected biogeochemical processes in an aquifer system.</title>
        <authorList>
            <person name="Anantharaman K."/>
            <person name="Brown C.T."/>
            <person name="Hug L.A."/>
            <person name="Sharon I."/>
            <person name="Castelle C.J."/>
            <person name="Probst A.J."/>
            <person name="Thomas B.C."/>
            <person name="Singh A."/>
            <person name="Wilkins M.J."/>
            <person name="Karaoz U."/>
            <person name="Brodie E.L."/>
            <person name="Williams K.H."/>
            <person name="Hubbard S.S."/>
            <person name="Banfield J.F."/>
        </authorList>
    </citation>
    <scope>NUCLEOTIDE SEQUENCE [LARGE SCALE GENOMIC DNA]</scope>
</reference>
<evidence type="ECO:0000256" key="8">
    <source>
        <dbReference type="ARBA" id="ARBA00022842"/>
    </source>
</evidence>
<dbReference type="GO" id="GO:0006400">
    <property type="term" value="P:tRNA modification"/>
    <property type="evidence" value="ECO:0007669"/>
    <property type="project" value="TreeGrafter"/>
</dbReference>